<keyword evidence="5" id="KW-1185">Reference proteome</keyword>
<comment type="caution">
    <text evidence="4">The sequence shown here is derived from an EMBL/GenBank/DDBJ whole genome shotgun (WGS) entry which is preliminary data.</text>
</comment>
<proteinExistence type="predicted"/>
<evidence type="ECO:0000313" key="4">
    <source>
        <dbReference type="EMBL" id="TGO74515.1"/>
    </source>
</evidence>
<dbReference type="EMBL" id="PQXM01000275">
    <property type="protein sequence ID" value="TGO74515.1"/>
    <property type="molecule type" value="Genomic_DNA"/>
</dbReference>
<sequence length="138" mass="16379">MSMFANNPKSSNSNRIRDIYNPNREHSSDNDDMISVSELNKKQRQEIAQLREKLTTAQIRVATLEERAIHNDTRNEDKLLRSEERYRCQIQAQDMQIQELKRLHRNILSVGVVLVLFALSRYRYIYSVKKWDQISNIV</sequence>
<protein>
    <submittedName>
        <fullName evidence="4">Uncharacterized protein</fullName>
    </submittedName>
</protein>
<dbReference type="Proteomes" id="UP000297229">
    <property type="component" value="Unassembled WGS sequence"/>
</dbReference>
<evidence type="ECO:0000256" key="3">
    <source>
        <dbReference type="SAM" id="Phobius"/>
    </source>
</evidence>
<keyword evidence="3" id="KW-1133">Transmembrane helix</keyword>
<reference evidence="4 5" key="1">
    <citation type="submission" date="2017-12" db="EMBL/GenBank/DDBJ databases">
        <title>Comparative genomics of Botrytis spp.</title>
        <authorList>
            <person name="Valero-Jimenez C.A."/>
            <person name="Tapia P."/>
            <person name="Veloso J."/>
            <person name="Silva-Moreno E."/>
            <person name="Staats M."/>
            <person name="Valdes J.H."/>
            <person name="Van Kan J.A.L."/>
        </authorList>
    </citation>
    <scope>NUCLEOTIDE SEQUENCE [LARGE SCALE GENOMIC DNA]</scope>
    <source>
        <strain evidence="4 5">Be9601</strain>
    </source>
</reference>
<name>A0A4Z1JLI6_9HELO</name>
<evidence type="ECO:0000256" key="1">
    <source>
        <dbReference type="SAM" id="Coils"/>
    </source>
</evidence>
<feature type="coiled-coil region" evidence="1">
    <location>
        <begin position="33"/>
        <end position="67"/>
    </location>
</feature>
<keyword evidence="3" id="KW-0472">Membrane</keyword>
<keyword evidence="1" id="KW-0175">Coiled coil</keyword>
<dbReference type="AlphaFoldDB" id="A0A4Z1JLI6"/>
<gene>
    <name evidence="4" type="ORF">BELL_0277g00080</name>
</gene>
<keyword evidence="3" id="KW-0812">Transmembrane</keyword>
<accession>A0A4Z1JLI6</accession>
<feature type="compositionally biased region" description="Basic and acidic residues" evidence="2">
    <location>
        <begin position="15"/>
        <end position="29"/>
    </location>
</feature>
<feature type="compositionally biased region" description="Polar residues" evidence="2">
    <location>
        <begin position="1"/>
        <end position="14"/>
    </location>
</feature>
<evidence type="ECO:0000313" key="5">
    <source>
        <dbReference type="Proteomes" id="UP000297229"/>
    </source>
</evidence>
<feature type="region of interest" description="Disordered" evidence="2">
    <location>
        <begin position="1"/>
        <end position="32"/>
    </location>
</feature>
<evidence type="ECO:0000256" key="2">
    <source>
        <dbReference type="SAM" id="MobiDB-lite"/>
    </source>
</evidence>
<feature type="transmembrane region" description="Helical" evidence="3">
    <location>
        <begin position="107"/>
        <end position="125"/>
    </location>
</feature>
<organism evidence="4 5">
    <name type="scientific">Botrytis elliptica</name>
    <dbReference type="NCBI Taxonomy" id="278938"/>
    <lineage>
        <taxon>Eukaryota</taxon>
        <taxon>Fungi</taxon>
        <taxon>Dikarya</taxon>
        <taxon>Ascomycota</taxon>
        <taxon>Pezizomycotina</taxon>
        <taxon>Leotiomycetes</taxon>
        <taxon>Helotiales</taxon>
        <taxon>Sclerotiniaceae</taxon>
        <taxon>Botrytis</taxon>
    </lineage>
</organism>